<dbReference type="PROSITE" id="PS51257">
    <property type="entry name" value="PROKAR_LIPOPROTEIN"/>
    <property type="match status" value="1"/>
</dbReference>
<keyword evidence="2" id="KW-0564">Palmitate</keyword>
<dbReference type="PANTHER" id="PTHR30203:SF33">
    <property type="entry name" value="BLR4455 PROTEIN"/>
    <property type="match status" value="1"/>
</dbReference>
<dbReference type="PANTHER" id="PTHR30203">
    <property type="entry name" value="OUTER MEMBRANE CATION EFFLUX PROTEIN"/>
    <property type="match status" value="1"/>
</dbReference>
<evidence type="ECO:0000256" key="1">
    <source>
        <dbReference type="ARBA" id="ARBA00007613"/>
    </source>
</evidence>
<feature type="signal peptide" evidence="2">
    <location>
        <begin position="1"/>
        <end position="19"/>
    </location>
</feature>
<feature type="region of interest" description="Disordered" evidence="3">
    <location>
        <begin position="110"/>
        <end position="136"/>
    </location>
</feature>
<dbReference type="InterPro" id="IPR010131">
    <property type="entry name" value="MdtP/NodT-like"/>
</dbReference>
<dbReference type="GO" id="GO:0015562">
    <property type="term" value="F:efflux transmembrane transporter activity"/>
    <property type="evidence" value="ECO:0007669"/>
    <property type="project" value="InterPro"/>
</dbReference>
<keyword evidence="2" id="KW-0472">Membrane</keyword>
<dbReference type="InterPro" id="IPR003423">
    <property type="entry name" value="OMP_efflux"/>
</dbReference>
<keyword evidence="2" id="KW-0812">Transmembrane</keyword>
<gene>
    <name evidence="4" type="ORF">ENJ46_01730</name>
</gene>
<keyword evidence="2" id="KW-0449">Lipoprotein</keyword>
<keyword evidence="2" id="KW-1134">Transmembrane beta strand</keyword>
<evidence type="ECO:0000256" key="2">
    <source>
        <dbReference type="RuleBase" id="RU362097"/>
    </source>
</evidence>
<protein>
    <submittedName>
        <fullName evidence="4">TolC family protein</fullName>
    </submittedName>
</protein>
<name>A0A7C3GKL8_9PROT</name>
<evidence type="ECO:0000256" key="3">
    <source>
        <dbReference type="SAM" id="MobiDB-lite"/>
    </source>
</evidence>
<dbReference type="SUPFAM" id="SSF56954">
    <property type="entry name" value="Outer membrane efflux proteins (OEP)"/>
    <property type="match status" value="1"/>
</dbReference>
<comment type="caution">
    <text evidence="4">The sequence shown here is derived from an EMBL/GenBank/DDBJ whole genome shotgun (WGS) entry which is preliminary data.</text>
</comment>
<evidence type="ECO:0000313" key="4">
    <source>
        <dbReference type="EMBL" id="HFB54617.1"/>
    </source>
</evidence>
<dbReference type="GO" id="GO:0005886">
    <property type="term" value="C:plasma membrane"/>
    <property type="evidence" value="ECO:0007669"/>
    <property type="project" value="UniProtKB-SubCell"/>
</dbReference>
<keyword evidence="2" id="KW-0732">Signal</keyword>
<dbReference type="NCBIfam" id="TIGR01845">
    <property type="entry name" value="outer_NodT"/>
    <property type="match status" value="1"/>
</dbReference>
<dbReference type="Gene3D" id="1.20.1600.10">
    <property type="entry name" value="Outer membrane efflux proteins (OEP)"/>
    <property type="match status" value="1"/>
</dbReference>
<dbReference type="EMBL" id="DRMN01000116">
    <property type="protein sequence ID" value="HFB54617.1"/>
    <property type="molecule type" value="Genomic_DNA"/>
</dbReference>
<organism evidence="4">
    <name type="scientific">Hellea balneolensis</name>
    <dbReference type="NCBI Taxonomy" id="287478"/>
    <lineage>
        <taxon>Bacteria</taxon>
        <taxon>Pseudomonadati</taxon>
        <taxon>Pseudomonadota</taxon>
        <taxon>Alphaproteobacteria</taxon>
        <taxon>Maricaulales</taxon>
        <taxon>Robiginitomaculaceae</taxon>
        <taxon>Hellea</taxon>
    </lineage>
</organism>
<accession>A0A7C3GKL8</accession>
<sequence>MRSWAISLMWGVSTLSVTASLGGCASLGAGGLGPKKTQFVAELPAAPLDEATQKQKWVEPSSDRLPTTDWVHAFNDPVLEQLITEALAANTNVRTAAARLAAAEAGAKSSRSGLYPSLNGNTSVRRTESADGNIPGSTSLSLGSSVSWEVDLWGRVRDTANAGDLEAQASNADYAGARLSIAGATAQTWFNLIEAKLLRDLAERNVATQERALRLTKRRFDGGVSGSSDFRLARSALANAEATLAFRQLNESAITRQLETLLRRYPENELKSAEDLPALPLLTDAGSPSDVFLRRPDLLAAERRMQSAGLNVDISKKNLLPRITLSGNGSSSGRSFSRLFDIDSLIASVTAGLSAPIFQGGALRANVARNEAVLTQQLEAYAGTALTAYREVENALDAETLLETREKSLQVSLDEALKAEERLEQRFSEGLASILQLLDAQSRRINTEGQFISARKERLANRVRLHLALGGGLYGQEMARQKLPKPKLMGL</sequence>
<comment type="similarity">
    <text evidence="1 2">Belongs to the outer membrane factor (OMF) (TC 1.B.17) family.</text>
</comment>
<reference evidence="4" key="1">
    <citation type="journal article" date="2020" name="mSystems">
        <title>Genome- and Community-Level Interaction Insights into Carbon Utilization and Element Cycling Functions of Hydrothermarchaeota in Hydrothermal Sediment.</title>
        <authorList>
            <person name="Zhou Z."/>
            <person name="Liu Y."/>
            <person name="Xu W."/>
            <person name="Pan J."/>
            <person name="Luo Z.H."/>
            <person name="Li M."/>
        </authorList>
    </citation>
    <scope>NUCLEOTIDE SEQUENCE [LARGE SCALE GENOMIC DNA]</scope>
    <source>
        <strain evidence="4">HyVt-489</strain>
    </source>
</reference>
<proteinExistence type="inferred from homology"/>
<dbReference type="AlphaFoldDB" id="A0A7C3GKL8"/>
<dbReference type="Pfam" id="PF02321">
    <property type="entry name" value="OEP"/>
    <property type="match status" value="2"/>
</dbReference>
<feature type="chain" id="PRO_5028525190" evidence="2">
    <location>
        <begin position="20"/>
        <end position="491"/>
    </location>
</feature>
<comment type="subcellular location">
    <subcellularLocation>
        <location evidence="2">Cell membrane</location>
        <topology evidence="2">Lipid-anchor</topology>
    </subcellularLocation>
</comment>
<dbReference type="Gene3D" id="2.20.200.10">
    <property type="entry name" value="Outer membrane efflux proteins (OEP)"/>
    <property type="match status" value="1"/>
</dbReference>
<dbReference type="Proteomes" id="UP000886042">
    <property type="component" value="Unassembled WGS sequence"/>
</dbReference>